<dbReference type="Pfam" id="PF00385">
    <property type="entry name" value="Chromo"/>
    <property type="match status" value="1"/>
</dbReference>
<dbReference type="InterPro" id="IPR016197">
    <property type="entry name" value="Chromo-like_dom_sf"/>
</dbReference>
<dbReference type="EMBL" id="KQ483719">
    <property type="protein sequence ID" value="KYP42380.1"/>
    <property type="molecule type" value="Genomic_DNA"/>
</dbReference>
<dbReference type="PANTHER" id="PTHR46148">
    <property type="entry name" value="CHROMO DOMAIN-CONTAINING PROTEIN"/>
    <property type="match status" value="1"/>
</dbReference>
<dbReference type="InterPro" id="IPR023780">
    <property type="entry name" value="Chromo_domain"/>
</dbReference>
<keyword evidence="4" id="KW-1185">Reference proteome</keyword>
<evidence type="ECO:0000313" key="4">
    <source>
        <dbReference type="Proteomes" id="UP000075243"/>
    </source>
</evidence>
<dbReference type="InterPro" id="IPR000953">
    <property type="entry name" value="Chromo/chromo_shadow_dom"/>
</dbReference>
<dbReference type="Gramene" id="C.cajan_34942.t">
    <property type="protein sequence ID" value="C.cajan_34942.t.cds1"/>
    <property type="gene ID" value="C.cajan_34942"/>
</dbReference>
<dbReference type="SUPFAM" id="SSF54160">
    <property type="entry name" value="Chromo domain-like"/>
    <property type="match status" value="1"/>
</dbReference>
<sequence length="252" mass="28867">MKKYADQKRMHKEFQVGDLVLVKLQPYRQHSLALRKNQKLGLRYFGPFPIQERIGSVAYKLLLPDYAKLHPVFHISQLKQFRGVTDVVYVPLPLTTSVEGPVVLPFKILSIRDIIRAGQTVHQILVQWEGFSEDEATWEDSEEMAKSYPNLNLEDKVIHKGGSIVTEREITSGLGRKEVDIMDDQGQKDKEVIEQSSEGRAEWKEKSRNEEHVNSVSSQGQVAANDGLGSEIKAKRVSRPSVRMRDFVWQRN</sequence>
<evidence type="ECO:0000256" key="1">
    <source>
        <dbReference type="SAM" id="MobiDB-lite"/>
    </source>
</evidence>
<dbReference type="Proteomes" id="UP000075243">
    <property type="component" value="Unassembled WGS sequence"/>
</dbReference>
<proteinExistence type="predicted"/>
<evidence type="ECO:0000259" key="2">
    <source>
        <dbReference type="PROSITE" id="PS50013"/>
    </source>
</evidence>
<name>A0A151RIJ5_CAJCA</name>
<dbReference type="InterPro" id="IPR056924">
    <property type="entry name" value="SH3_Tf2-1"/>
</dbReference>
<dbReference type="AlphaFoldDB" id="A0A151RIJ5"/>
<reference evidence="3" key="1">
    <citation type="journal article" date="2012" name="Nat. Biotechnol.">
        <title>Draft genome sequence of pigeonpea (Cajanus cajan), an orphan legume crop of resource-poor farmers.</title>
        <authorList>
            <person name="Varshney R.K."/>
            <person name="Chen W."/>
            <person name="Li Y."/>
            <person name="Bharti A.K."/>
            <person name="Saxena R.K."/>
            <person name="Schlueter J.A."/>
            <person name="Donoghue M.T."/>
            <person name="Azam S."/>
            <person name="Fan G."/>
            <person name="Whaley A.M."/>
            <person name="Farmer A.D."/>
            <person name="Sheridan J."/>
            <person name="Iwata A."/>
            <person name="Tuteja R."/>
            <person name="Penmetsa R.V."/>
            <person name="Wu W."/>
            <person name="Upadhyaya H.D."/>
            <person name="Yang S.P."/>
            <person name="Shah T."/>
            <person name="Saxena K.B."/>
            <person name="Michael T."/>
            <person name="McCombie W.R."/>
            <person name="Yang B."/>
            <person name="Zhang G."/>
            <person name="Yang H."/>
            <person name="Wang J."/>
            <person name="Spillane C."/>
            <person name="Cook D.R."/>
            <person name="May G.D."/>
            <person name="Xu X."/>
            <person name="Jackson S.A."/>
        </authorList>
    </citation>
    <scope>NUCLEOTIDE SEQUENCE [LARGE SCALE GENOMIC DNA]</scope>
</reference>
<dbReference type="Pfam" id="PF24626">
    <property type="entry name" value="SH3_Tf2-1"/>
    <property type="match status" value="1"/>
</dbReference>
<gene>
    <name evidence="3" type="ORF">KK1_036209</name>
</gene>
<feature type="region of interest" description="Disordered" evidence="1">
    <location>
        <begin position="197"/>
        <end position="240"/>
    </location>
</feature>
<organism evidence="3 4">
    <name type="scientific">Cajanus cajan</name>
    <name type="common">Pigeon pea</name>
    <name type="synonym">Cajanus indicus</name>
    <dbReference type="NCBI Taxonomy" id="3821"/>
    <lineage>
        <taxon>Eukaryota</taxon>
        <taxon>Viridiplantae</taxon>
        <taxon>Streptophyta</taxon>
        <taxon>Embryophyta</taxon>
        <taxon>Tracheophyta</taxon>
        <taxon>Spermatophyta</taxon>
        <taxon>Magnoliopsida</taxon>
        <taxon>eudicotyledons</taxon>
        <taxon>Gunneridae</taxon>
        <taxon>Pentapetalae</taxon>
        <taxon>rosids</taxon>
        <taxon>fabids</taxon>
        <taxon>Fabales</taxon>
        <taxon>Fabaceae</taxon>
        <taxon>Papilionoideae</taxon>
        <taxon>50 kb inversion clade</taxon>
        <taxon>NPAAA clade</taxon>
        <taxon>indigoferoid/millettioid clade</taxon>
        <taxon>Phaseoleae</taxon>
        <taxon>Cajanus</taxon>
    </lineage>
</organism>
<feature type="compositionally biased region" description="Basic and acidic residues" evidence="1">
    <location>
        <begin position="197"/>
        <end position="213"/>
    </location>
</feature>
<feature type="domain" description="Chromo" evidence="2">
    <location>
        <begin position="109"/>
        <end position="151"/>
    </location>
</feature>
<accession>A0A151RIJ5</accession>
<evidence type="ECO:0000313" key="3">
    <source>
        <dbReference type="EMBL" id="KYP42380.1"/>
    </source>
</evidence>
<dbReference type="PANTHER" id="PTHR46148:SF52">
    <property type="entry name" value="OS04G0603800 PROTEIN"/>
    <property type="match status" value="1"/>
</dbReference>
<protein>
    <submittedName>
        <fullName evidence="3">Retrotransposable element Tf2</fullName>
    </submittedName>
</protein>
<dbReference type="Gene3D" id="2.40.50.40">
    <property type="match status" value="1"/>
</dbReference>
<dbReference type="PROSITE" id="PS50013">
    <property type="entry name" value="CHROMO_2"/>
    <property type="match status" value="1"/>
</dbReference>